<feature type="compositionally biased region" description="Low complexity" evidence="2">
    <location>
        <begin position="15"/>
        <end position="24"/>
    </location>
</feature>
<organism evidence="4 5">
    <name type="scientific">Phytohabitans maris</name>
    <dbReference type="NCBI Taxonomy" id="3071409"/>
    <lineage>
        <taxon>Bacteria</taxon>
        <taxon>Bacillati</taxon>
        <taxon>Actinomycetota</taxon>
        <taxon>Actinomycetes</taxon>
        <taxon>Micromonosporales</taxon>
        <taxon>Micromonosporaceae</taxon>
    </lineage>
</organism>
<evidence type="ECO:0000256" key="2">
    <source>
        <dbReference type="SAM" id="MobiDB-lite"/>
    </source>
</evidence>
<reference evidence="4 5" key="1">
    <citation type="submission" date="2023-08" db="EMBL/GenBank/DDBJ databases">
        <title>Phytohabitans sansha sp. nov., isolated from marine sediment.</title>
        <authorList>
            <person name="Zhao Y."/>
            <person name="Yi K."/>
        </authorList>
    </citation>
    <scope>NUCLEOTIDE SEQUENCE [LARGE SCALE GENOMIC DNA]</scope>
    <source>
        <strain evidence="4 5">ZYX-F-186</strain>
    </source>
</reference>
<protein>
    <submittedName>
        <fullName evidence="4">YciI family protein</fullName>
    </submittedName>
</protein>
<feature type="domain" description="YCII-related" evidence="3">
    <location>
        <begin position="13"/>
        <end position="70"/>
    </location>
</feature>
<dbReference type="Proteomes" id="UP001230908">
    <property type="component" value="Unassembled WGS sequence"/>
</dbReference>
<dbReference type="InterPro" id="IPR005545">
    <property type="entry name" value="YCII"/>
</dbReference>
<gene>
    <name evidence="4" type="ORF">RB614_06475</name>
</gene>
<accession>A0ABU0ZAT3</accession>
<keyword evidence="5" id="KW-1185">Reference proteome</keyword>
<evidence type="ECO:0000313" key="5">
    <source>
        <dbReference type="Proteomes" id="UP001230908"/>
    </source>
</evidence>
<evidence type="ECO:0000256" key="1">
    <source>
        <dbReference type="ARBA" id="ARBA00007689"/>
    </source>
</evidence>
<feature type="compositionally biased region" description="Polar residues" evidence="2">
    <location>
        <begin position="1"/>
        <end position="10"/>
    </location>
</feature>
<dbReference type="SUPFAM" id="SSF54909">
    <property type="entry name" value="Dimeric alpha+beta barrel"/>
    <property type="match status" value="1"/>
</dbReference>
<evidence type="ECO:0000259" key="3">
    <source>
        <dbReference type="Pfam" id="PF03795"/>
    </source>
</evidence>
<dbReference type="PROSITE" id="PS51257">
    <property type="entry name" value="PROKAR_LIPOPROTEIN"/>
    <property type="match status" value="1"/>
</dbReference>
<name>A0ABU0ZAT3_9ACTN</name>
<dbReference type="Gene3D" id="3.30.70.1060">
    <property type="entry name" value="Dimeric alpha+beta barrel"/>
    <property type="match status" value="1"/>
</dbReference>
<sequence>MTRSQRNGTLCSAAGTLGSSHSGTGTCGCRKEVIGSVVVLECDDIEKAVRIAATWPLAAGMSALEVRPVVSRE</sequence>
<comment type="similarity">
    <text evidence="1">Belongs to the YciI family.</text>
</comment>
<feature type="region of interest" description="Disordered" evidence="2">
    <location>
        <begin position="1"/>
        <end position="24"/>
    </location>
</feature>
<dbReference type="EMBL" id="JAVHUY010000005">
    <property type="protein sequence ID" value="MDQ7904167.1"/>
    <property type="molecule type" value="Genomic_DNA"/>
</dbReference>
<proteinExistence type="inferred from homology"/>
<dbReference type="InterPro" id="IPR011008">
    <property type="entry name" value="Dimeric_a/b-barrel"/>
</dbReference>
<dbReference type="RefSeq" id="WP_308711445.1">
    <property type="nucleotide sequence ID" value="NZ_JAVHUY010000005.1"/>
</dbReference>
<dbReference type="Pfam" id="PF03795">
    <property type="entry name" value="YCII"/>
    <property type="match status" value="1"/>
</dbReference>
<evidence type="ECO:0000313" key="4">
    <source>
        <dbReference type="EMBL" id="MDQ7904167.1"/>
    </source>
</evidence>
<comment type="caution">
    <text evidence="4">The sequence shown here is derived from an EMBL/GenBank/DDBJ whole genome shotgun (WGS) entry which is preliminary data.</text>
</comment>